<gene>
    <name evidence="1" type="ORF">COZ26_02040</name>
</gene>
<dbReference type="Pfam" id="PF12389">
    <property type="entry name" value="Peptidase_M73"/>
    <property type="match status" value="1"/>
</dbReference>
<evidence type="ECO:0008006" key="3">
    <source>
        <dbReference type="Google" id="ProtNLM"/>
    </source>
</evidence>
<reference evidence="2" key="1">
    <citation type="submission" date="2017-09" db="EMBL/GenBank/DDBJ databases">
        <title>Depth-based differentiation of microbial function through sediment-hosted aquifers and enrichment of novel symbionts in the deep terrestrial subsurface.</title>
        <authorList>
            <person name="Probst A.J."/>
            <person name="Ladd B."/>
            <person name="Jarett J.K."/>
            <person name="Geller-Mcgrath D.E."/>
            <person name="Sieber C.M.K."/>
            <person name="Emerson J.B."/>
            <person name="Anantharaman K."/>
            <person name="Thomas B.C."/>
            <person name="Malmstrom R."/>
            <person name="Stieglmeier M."/>
            <person name="Klingl A."/>
            <person name="Woyke T."/>
            <person name="Ryan C.M."/>
            <person name="Banfield J.F."/>
        </authorList>
    </citation>
    <scope>NUCLEOTIDE SEQUENCE [LARGE SCALE GENOMIC DNA]</scope>
</reference>
<accession>A0A2M7MH09</accession>
<protein>
    <recommendedName>
        <fullName evidence="3">Camelysin metallo-endopeptidase</fullName>
    </recommendedName>
</protein>
<name>A0A2M7MH09_9BACT</name>
<dbReference type="Proteomes" id="UP000230658">
    <property type="component" value="Unassembled WGS sequence"/>
</dbReference>
<evidence type="ECO:0000313" key="2">
    <source>
        <dbReference type="Proteomes" id="UP000230658"/>
    </source>
</evidence>
<dbReference type="NCBIfam" id="TIGR04088">
    <property type="entry name" value="cognate_SipW"/>
    <property type="match status" value="1"/>
</dbReference>
<dbReference type="InterPro" id="IPR022121">
    <property type="entry name" value="Peptidase_M73_camelysin"/>
</dbReference>
<organism evidence="1 2">
    <name type="scientific">Candidatus Kuenenbacteria bacterium CG_4_10_14_3_um_filter_39_14</name>
    <dbReference type="NCBI Taxonomy" id="1974614"/>
    <lineage>
        <taxon>Bacteria</taxon>
        <taxon>Candidatus Kueneniibacteriota</taxon>
    </lineage>
</organism>
<evidence type="ECO:0000313" key="1">
    <source>
        <dbReference type="EMBL" id="PIX92394.1"/>
    </source>
</evidence>
<proteinExistence type="predicted"/>
<comment type="caution">
    <text evidence="1">The sequence shown here is derived from an EMBL/GenBank/DDBJ whole genome shotgun (WGS) entry which is preliminary data.</text>
</comment>
<sequence length="186" mass="20004">MKKIIFSLAIIAAVGAIAIGATRAYFSDTETSTGNTFTAGTLSINLYNQNTTDALQFSLTNWAPGDETLVNFDVLNAGSLPINIRGFAAGTWDFTPVDPDKVKVTKVERWDNGWVTLAADSGGITGWLYYSPNGQNANLYTIDAGQKAQLQLTVVFDSTAGNEYQGKIFNASLTTEAKQVNGTWTD</sequence>
<dbReference type="EMBL" id="PFJV01000048">
    <property type="protein sequence ID" value="PIX92394.1"/>
    <property type="molecule type" value="Genomic_DNA"/>
</dbReference>
<dbReference type="InterPro" id="IPR023833">
    <property type="entry name" value="Signal_pept_SipW-depend-type"/>
</dbReference>
<dbReference type="AlphaFoldDB" id="A0A2M7MH09"/>